<dbReference type="Proteomes" id="UP000515733">
    <property type="component" value="Chromosome"/>
</dbReference>
<dbReference type="Gene3D" id="3.10.450.50">
    <property type="match status" value="1"/>
</dbReference>
<dbReference type="InterPro" id="IPR037401">
    <property type="entry name" value="SnoaL-like"/>
</dbReference>
<accession>A0A6S6XU71</accession>
<keyword evidence="2" id="KW-1185">Reference proteome</keyword>
<dbReference type="EMBL" id="LR778301">
    <property type="protein sequence ID" value="CAB1367653.1"/>
    <property type="molecule type" value="Genomic_DNA"/>
</dbReference>
<dbReference type="RefSeq" id="WP_145770579.1">
    <property type="nucleotide sequence ID" value="NZ_LR778301.1"/>
</dbReference>
<organism evidence="1 2">
    <name type="scientific">Denitratisoma oestradiolicum</name>
    <dbReference type="NCBI Taxonomy" id="311182"/>
    <lineage>
        <taxon>Bacteria</taxon>
        <taxon>Pseudomonadati</taxon>
        <taxon>Pseudomonadota</taxon>
        <taxon>Betaproteobacteria</taxon>
        <taxon>Nitrosomonadales</taxon>
        <taxon>Sterolibacteriaceae</taxon>
        <taxon>Denitratisoma</taxon>
    </lineage>
</organism>
<sequence>MNLEILLAEREIYRAIVRVARAMDERDWAALDDILLADATADLGMGLVTGRDRIVTFIRTFLDDCGPTQHLLGNVLIDVKGDEARSRCYVSDMHKGLGEKAHLTFSTLGDYHDTWRKVDGRWLMCHRTKLNRATLGDISVLGRTTAS</sequence>
<protein>
    <submittedName>
        <fullName evidence="1">Uncharacterized protein</fullName>
    </submittedName>
</protein>
<dbReference type="SUPFAM" id="SSF54427">
    <property type="entry name" value="NTF2-like"/>
    <property type="match status" value="1"/>
</dbReference>
<evidence type="ECO:0000313" key="2">
    <source>
        <dbReference type="Proteomes" id="UP000515733"/>
    </source>
</evidence>
<evidence type="ECO:0000313" key="1">
    <source>
        <dbReference type="EMBL" id="CAB1367653.1"/>
    </source>
</evidence>
<proteinExistence type="predicted"/>
<dbReference type="OrthoDB" id="1492465at2"/>
<name>A0A6S6XU71_9PROT</name>
<dbReference type="InterPro" id="IPR032710">
    <property type="entry name" value="NTF2-like_dom_sf"/>
</dbReference>
<gene>
    <name evidence="1" type="ORF">DENOEST_0488</name>
</gene>
<dbReference type="KEGG" id="doe:DENOEST_0488"/>
<reference evidence="1 2" key="1">
    <citation type="submission" date="2020-03" db="EMBL/GenBank/DDBJ databases">
        <authorList>
            <consortium name="Genoscope - CEA"/>
            <person name="William W."/>
        </authorList>
    </citation>
    <scope>NUCLEOTIDE SEQUENCE [LARGE SCALE GENOMIC DNA]</scope>
    <source>
        <strain evidence="2">DSM 16959</strain>
    </source>
</reference>
<dbReference type="CDD" id="cd00531">
    <property type="entry name" value="NTF2_like"/>
    <property type="match status" value="1"/>
</dbReference>
<dbReference type="AlphaFoldDB" id="A0A6S6XU71"/>
<dbReference type="Pfam" id="PF13577">
    <property type="entry name" value="SnoaL_4"/>
    <property type="match status" value="1"/>
</dbReference>